<reference evidence="4" key="1">
    <citation type="submission" date="2015-07" db="EMBL/GenBank/DDBJ databases">
        <title>Complete Genome of Thermincola ferriacetica strain Z-0001T.</title>
        <authorList>
            <person name="Lusk B."/>
            <person name="Badalamenti J.P."/>
            <person name="Parameswaran P."/>
            <person name="Bond D.R."/>
            <person name="Torres C.I."/>
        </authorList>
    </citation>
    <scope>NUCLEOTIDE SEQUENCE [LARGE SCALE GENOMIC DNA]</scope>
    <source>
        <strain evidence="4">Z-0001</strain>
    </source>
</reference>
<evidence type="ECO:0000259" key="1">
    <source>
        <dbReference type="Pfam" id="PF13614"/>
    </source>
</evidence>
<comment type="caution">
    <text evidence="3">The sequence shown here is derived from an EMBL/GenBank/DDBJ whole genome shotgun (WGS) entry which is preliminary data.</text>
</comment>
<sequence length="365" mass="40528">MYKIRLVLADHDSKYVDKVAEYINSIYTSRIRVVSFTRADLLREFLSSGRDKVDILLAHPNFLIDEPDLYKNVCMIVTLSDGSLICQGKGCSINKYQPGDQLVSQLLNFYAEKNSSVSDLIKGCARTKVVSVYSPAGGVGKTSLTLGLASKLGDFGNAVLCLSFESINSMVFGLVCNGNDAMTHILISLKENVAVLPVKLEMYKTKDLSLNIDFIEPPECFLELSELKADDLRLLFQNLRQLGKYDFILVDMDAAADERAVAVFEASDSVVLVQAPDSLCHFKTQSFLNQMRITGIAEKTGFFDKLVPVLNKHYGNVDTQLSEELQTNFTIPVVQGLWHSVNGRNIFDSTREFSNSLYQLAKAVG</sequence>
<gene>
    <name evidence="3" type="ORF">Tfer_2536</name>
</gene>
<evidence type="ECO:0000313" key="4">
    <source>
        <dbReference type="Proteomes" id="UP000037175"/>
    </source>
</evidence>
<dbReference type="Pfam" id="PF13614">
    <property type="entry name" value="AAA_31"/>
    <property type="match status" value="1"/>
</dbReference>
<accession>A0A0L6W161</accession>
<evidence type="ECO:0000313" key="3">
    <source>
        <dbReference type="EMBL" id="KNZ68814.1"/>
    </source>
</evidence>
<dbReference type="InterPro" id="IPR049086">
    <property type="entry name" value="TadZ-like_ARD"/>
</dbReference>
<dbReference type="InterPro" id="IPR025669">
    <property type="entry name" value="AAA_dom"/>
</dbReference>
<dbReference type="Gene3D" id="3.40.50.300">
    <property type="entry name" value="P-loop containing nucleotide triphosphate hydrolases"/>
    <property type="match status" value="1"/>
</dbReference>
<dbReference type="SUPFAM" id="SSF52540">
    <property type="entry name" value="P-loop containing nucleoside triphosphate hydrolases"/>
    <property type="match status" value="1"/>
</dbReference>
<dbReference type="RefSeq" id="WP_052218633.1">
    <property type="nucleotide sequence ID" value="NZ_LGTE01000021.1"/>
</dbReference>
<protein>
    <submittedName>
        <fullName evidence="3">Uncharacterized protein</fullName>
    </submittedName>
</protein>
<organism evidence="3 4">
    <name type="scientific">Thermincola ferriacetica</name>
    <dbReference type="NCBI Taxonomy" id="281456"/>
    <lineage>
        <taxon>Bacteria</taxon>
        <taxon>Bacillati</taxon>
        <taxon>Bacillota</taxon>
        <taxon>Clostridia</taxon>
        <taxon>Eubacteriales</taxon>
        <taxon>Thermincolaceae</taxon>
        <taxon>Thermincola</taxon>
    </lineage>
</organism>
<feature type="domain" description="TadZ-like receiver" evidence="2">
    <location>
        <begin position="3"/>
        <end position="111"/>
    </location>
</feature>
<dbReference type="Pfam" id="PF21194">
    <property type="entry name" value="TadZ-like_ARD"/>
    <property type="match status" value="1"/>
</dbReference>
<dbReference type="EMBL" id="LGTE01000021">
    <property type="protein sequence ID" value="KNZ68814.1"/>
    <property type="molecule type" value="Genomic_DNA"/>
</dbReference>
<dbReference type="AlphaFoldDB" id="A0A0L6W161"/>
<dbReference type="Gene3D" id="3.40.50.10850">
    <property type="entry name" value="Ntrc-like two-domain protein"/>
    <property type="match status" value="1"/>
</dbReference>
<feature type="domain" description="AAA" evidence="1">
    <location>
        <begin position="127"/>
        <end position="278"/>
    </location>
</feature>
<dbReference type="InterPro" id="IPR027417">
    <property type="entry name" value="P-loop_NTPase"/>
</dbReference>
<keyword evidence="4" id="KW-1185">Reference proteome</keyword>
<proteinExistence type="predicted"/>
<name>A0A0L6W161_9FIRM</name>
<dbReference type="Proteomes" id="UP000037175">
    <property type="component" value="Unassembled WGS sequence"/>
</dbReference>
<evidence type="ECO:0000259" key="2">
    <source>
        <dbReference type="Pfam" id="PF21194"/>
    </source>
</evidence>